<dbReference type="Proteomes" id="UP000297229">
    <property type="component" value="Unassembled WGS sequence"/>
</dbReference>
<evidence type="ECO:0000256" key="1">
    <source>
        <dbReference type="SAM" id="MobiDB-lite"/>
    </source>
</evidence>
<evidence type="ECO:0008006" key="4">
    <source>
        <dbReference type="Google" id="ProtNLM"/>
    </source>
</evidence>
<evidence type="ECO:0000313" key="3">
    <source>
        <dbReference type="Proteomes" id="UP000297229"/>
    </source>
</evidence>
<gene>
    <name evidence="2" type="ORF">BELL_0132g00170</name>
</gene>
<dbReference type="OrthoDB" id="3558741at2759"/>
<evidence type="ECO:0000313" key="2">
    <source>
        <dbReference type="EMBL" id="TGO76900.1"/>
    </source>
</evidence>
<sequence>MATPPDKTFSDHKVEAEETNPKVSAIPNNVDLDRVPSKTIQPFLQKVLESSINTGEIPASLFPPSSENDHNIIPHNSSVLWPILKPDAKNNILLYPGSFNPPHQGHLATILYFSERREQLEITTMFLFVDPGSIVNSKKKKWGDIVLPQNFRYDLFYKVPEISQLVASGWLQLLVGDMDNHIKVLRATTNLVSEAGYAVKLVGLLGGDKLTVESAPHAHPGCLQEWGPVDEFLIINARRPVDFFDPKKETIPRDLPGCTKWKRGTEKCDEEEGGIDDGAGVLWTCQALTVPRKPIIQFRASQHSASNGVSSTKIRQIMAEALDEKLMEGLKDKVISAEFLVEWLILQRNQSREVSDEKAFL</sequence>
<protein>
    <recommendedName>
        <fullName evidence="4">Cytidyltransferase-like domain-containing protein</fullName>
    </recommendedName>
</protein>
<keyword evidence="3" id="KW-1185">Reference proteome</keyword>
<feature type="compositionally biased region" description="Basic and acidic residues" evidence="1">
    <location>
        <begin position="8"/>
        <end position="20"/>
    </location>
</feature>
<proteinExistence type="predicted"/>
<dbReference type="AlphaFoldDB" id="A0A4Z1JYX7"/>
<comment type="caution">
    <text evidence="2">The sequence shown here is derived from an EMBL/GenBank/DDBJ whole genome shotgun (WGS) entry which is preliminary data.</text>
</comment>
<feature type="region of interest" description="Disordered" evidence="1">
    <location>
        <begin position="1"/>
        <end position="20"/>
    </location>
</feature>
<dbReference type="SUPFAM" id="SSF52374">
    <property type="entry name" value="Nucleotidylyl transferase"/>
    <property type="match status" value="1"/>
</dbReference>
<dbReference type="Gene3D" id="3.40.50.620">
    <property type="entry name" value="HUPs"/>
    <property type="match status" value="1"/>
</dbReference>
<reference evidence="2 3" key="1">
    <citation type="submission" date="2017-12" db="EMBL/GenBank/DDBJ databases">
        <title>Comparative genomics of Botrytis spp.</title>
        <authorList>
            <person name="Valero-Jimenez C.A."/>
            <person name="Tapia P."/>
            <person name="Veloso J."/>
            <person name="Silva-Moreno E."/>
            <person name="Staats M."/>
            <person name="Valdes J.H."/>
            <person name="Van Kan J.A.L."/>
        </authorList>
    </citation>
    <scope>NUCLEOTIDE SEQUENCE [LARGE SCALE GENOMIC DNA]</scope>
    <source>
        <strain evidence="2 3">Be9601</strain>
    </source>
</reference>
<dbReference type="EMBL" id="PQXM01000131">
    <property type="protein sequence ID" value="TGO76900.1"/>
    <property type="molecule type" value="Genomic_DNA"/>
</dbReference>
<dbReference type="STRING" id="278938.A0A4Z1JYX7"/>
<accession>A0A4Z1JYX7</accession>
<dbReference type="InterPro" id="IPR014729">
    <property type="entry name" value="Rossmann-like_a/b/a_fold"/>
</dbReference>
<organism evidence="2 3">
    <name type="scientific">Botrytis elliptica</name>
    <dbReference type="NCBI Taxonomy" id="278938"/>
    <lineage>
        <taxon>Eukaryota</taxon>
        <taxon>Fungi</taxon>
        <taxon>Dikarya</taxon>
        <taxon>Ascomycota</taxon>
        <taxon>Pezizomycotina</taxon>
        <taxon>Leotiomycetes</taxon>
        <taxon>Helotiales</taxon>
        <taxon>Sclerotiniaceae</taxon>
        <taxon>Botrytis</taxon>
    </lineage>
</organism>
<name>A0A4Z1JYX7_9HELO</name>